<sequence>MNGVTIRIMNLEGASSTSGELNANRHHHHAFKLSLCINTRPEKPVPVSLFFCSLAKFLAATREDSYHYLGIAKY</sequence>
<reference evidence="1 2" key="1">
    <citation type="submission" date="2017-05" db="EMBL/GenBank/DDBJ databases">
        <title>Genome of assembly of the Bengalese finch, Lonchura striata domestica.</title>
        <authorList>
            <person name="Colquitt B.M."/>
            <person name="Brainard M.S."/>
        </authorList>
    </citation>
    <scope>NUCLEOTIDE SEQUENCE [LARGE SCALE GENOMIC DNA]</scope>
    <source>
        <strain evidence="1">White83orange57</strain>
    </source>
</reference>
<dbReference type="EMBL" id="MUZQ01000236">
    <property type="protein sequence ID" value="OWK54554.1"/>
    <property type="molecule type" value="Genomic_DNA"/>
</dbReference>
<keyword evidence="2" id="KW-1185">Reference proteome</keyword>
<protein>
    <submittedName>
        <fullName evidence="1">Uncharacterized protein</fullName>
    </submittedName>
</protein>
<gene>
    <name evidence="1" type="ORF">RLOC_00000817</name>
</gene>
<comment type="caution">
    <text evidence="1">The sequence shown here is derived from an EMBL/GenBank/DDBJ whole genome shotgun (WGS) entry which is preliminary data.</text>
</comment>
<dbReference type="AlphaFoldDB" id="A0A218ULD9"/>
<organism evidence="1 2">
    <name type="scientific">Lonchura striata</name>
    <name type="common">white-rumped munia</name>
    <dbReference type="NCBI Taxonomy" id="40157"/>
    <lineage>
        <taxon>Eukaryota</taxon>
        <taxon>Metazoa</taxon>
        <taxon>Chordata</taxon>
        <taxon>Craniata</taxon>
        <taxon>Vertebrata</taxon>
        <taxon>Euteleostomi</taxon>
        <taxon>Archelosauria</taxon>
        <taxon>Archosauria</taxon>
        <taxon>Dinosauria</taxon>
        <taxon>Saurischia</taxon>
        <taxon>Theropoda</taxon>
        <taxon>Coelurosauria</taxon>
        <taxon>Aves</taxon>
        <taxon>Neognathae</taxon>
        <taxon>Neoaves</taxon>
        <taxon>Telluraves</taxon>
        <taxon>Australaves</taxon>
        <taxon>Passeriformes</taxon>
        <taxon>Passeroidea</taxon>
        <taxon>Estrildidae</taxon>
        <taxon>Estrildinae</taxon>
        <taxon>Lonchura</taxon>
    </lineage>
</organism>
<dbReference type="Proteomes" id="UP000197619">
    <property type="component" value="Unassembled WGS sequence"/>
</dbReference>
<evidence type="ECO:0000313" key="2">
    <source>
        <dbReference type="Proteomes" id="UP000197619"/>
    </source>
</evidence>
<name>A0A218ULD9_9PASE</name>
<proteinExistence type="predicted"/>
<accession>A0A218ULD9</accession>
<evidence type="ECO:0000313" key="1">
    <source>
        <dbReference type="EMBL" id="OWK54554.1"/>
    </source>
</evidence>